<dbReference type="PANTHER" id="PTHR47354">
    <property type="entry name" value="NADH OXIDOREDUCTASE HCR"/>
    <property type="match status" value="1"/>
</dbReference>
<dbReference type="GO" id="GO:0006221">
    <property type="term" value="P:pyrimidine nucleotide biosynthetic process"/>
    <property type="evidence" value="ECO:0007669"/>
    <property type="project" value="InterPro"/>
</dbReference>
<organism evidence="10 11">
    <name type="scientific">Hydrogenivirga caldilitoris</name>
    <dbReference type="NCBI Taxonomy" id="246264"/>
    <lineage>
        <taxon>Bacteria</taxon>
        <taxon>Pseudomonadati</taxon>
        <taxon>Aquificota</taxon>
        <taxon>Aquificia</taxon>
        <taxon>Aquificales</taxon>
        <taxon>Aquificaceae</taxon>
        <taxon>Hydrogenivirga</taxon>
    </lineage>
</organism>
<dbReference type="InterPro" id="IPR001433">
    <property type="entry name" value="OxRdtase_FAD/NAD-bd"/>
</dbReference>
<evidence type="ECO:0000256" key="5">
    <source>
        <dbReference type="ARBA" id="ARBA00022827"/>
    </source>
</evidence>
<evidence type="ECO:0000256" key="7">
    <source>
        <dbReference type="ARBA" id="ARBA00023004"/>
    </source>
</evidence>
<dbReference type="Pfam" id="PF00970">
    <property type="entry name" value="FAD_binding_6"/>
    <property type="match status" value="1"/>
</dbReference>
<dbReference type="RefSeq" id="WP_121011381.1">
    <property type="nucleotide sequence ID" value="NZ_RCCJ01000001.1"/>
</dbReference>
<evidence type="ECO:0000256" key="1">
    <source>
        <dbReference type="ARBA" id="ARBA00001974"/>
    </source>
</evidence>
<dbReference type="OrthoDB" id="9796486at2"/>
<dbReference type="InterPro" id="IPR017938">
    <property type="entry name" value="Riboflavin_synthase-like_b-brl"/>
</dbReference>
<dbReference type="GO" id="GO:0051537">
    <property type="term" value="F:2 iron, 2 sulfur cluster binding"/>
    <property type="evidence" value="ECO:0007669"/>
    <property type="project" value="UniProtKB-KW"/>
</dbReference>
<keyword evidence="6" id="KW-0560">Oxidoreductase</keyword>
<keyword evidence="8" id="KW-0411">Iron-sulfur</keyword>
<protein>
    <submittedName>
        <fullName evidence="10">Ferredoxin-NADP reductase</fullName>
    </submittedName>
</protein>
<dbReference type="GO" id="GO:0046872">
    <property type="term" value="F:metal ion binding"/>
    <property type="evidence" value="ECO:0007669"/>
    <property type="project" value="UniProtKB-KW"/>
</dbReference>
<name>A0A497XPM8_9AQUI</name>
<feature type="domain" description="FAD-binding FR-type" evidence="9">
    <location>
        <begin position="9"/>
        <end position="113"/>
    </location>
</feature>
<keyword evidence="3" id="KW-0001">2Fe-2S</keyword>
<dbReference type="InterPro" id="IPR012165">
    <property type="entry name" value="Cyt_c3_hydrogenase_gsu"/>
</dbReference>
<sequence>MTELERKPLVEFVAPVVEVIEETPTTKTLVFDLRGQEFDFYPGQYVMLKVPYPPTGEELKRAYSIASSPLKKDRLELTVKRKEGGKASVFLTTEVKEGDRFYIKGPYGRFYWTEELSTRIVLIGAGSGIVPLMSILRYIRDKELKNVRATLLVSYTSYEEIIYRKELQDLSRHSNIKVRVTLTRSAPDHWDGLKGRIDANKITNEVEDIPANLYYICGPPLFVDDMKALLLELGVDRKQIKTERYD</sequence>
<evidence type="ECO:0000256" key="2">
    <source>
        <dbReference type="ARBA" id="ARBA00022630"/>
    </source>
</evidence>
<evidence type="ECO:0000256" key="8">
    <source>
        <dbReference type="ARBA" id="ARBA00023014"/>
    </source>
</evidence>
<dbReference type="PANTHER" id="PTHR47354:SF6">
    <property type="entry name" value="NADH OXIDOREDUCTASE HCR"/>
    <property type="match status" value="1"/>
</dbReference>
<gene>
    <name evidence="10" type="ORF">BCF55_1193</name>
</gene>
<proteinExistence type="predicted"/>
<keyword evidence="2" id="KW-0285">Flavoprotein</keyword>
<dbReference type="InterPro" id="IPR001709">
    <property type="entry name" value="Flavoprot_Pyr_Nucl_cyt_Rdtase"/>
</dbReference>
<dbReference type="InterPro" id="IPR039261">
    <property type="entry name" value="FNR_nucleotide-bd"/>
</dbReference>
<keyword evidence="11" id="KW-1185">Reference proteome</keyword>
<dbReference type="InterPro" id="IPR008333">
    <property type="entry name" value="Cbr1-like_FAD-bd_dom"/>
</dbReference>
<keyword evidence="5" id="KW-0274">FAD</keyword>
<dbReference type="SUPFAM" id="SSF63380">
    <property type="entry name" value="Riboflavin synthase domain-like"/>
    <property type="match status" value="1"/>
</dbReference>
<dbReference type="Pfam" id="PF00175">
    <property type="entry name" value="NAD_binding_1"/>
    <property type="match status" value="1"/>
</dbReference>
<evidence type="ECO:0000313" key="11">
    <source>
        <dbReference type="Proteomes" id="UP000267841"/>
    </source>
</evidence>
<dbReference type="PRINTS" id="PR00410">
    <property type="entry name" value="PHEHYDRXLASE"/>
</dbReference>
<keyword evidence="7" id="KW-0408">Iron</keyword>
<dbReference type="AlphaFoldDB" id="A0A497XPM8"/>
<dbReference type="EMBL" id="RCCJ01000001">
    <property type="protein sequence ID" value="RLJ70905.1"/>
    <property type="molecule type" value="Genomic_DNA"/>
</dbReference>
<evidence type="ECO:0000313" key="10">
    <source>
        <dbReference type="EMBL" id="RLJ70905.1"/>
    </source>
</evidence>
<dbReference type="GO" id="GO:0050660">
    <property type="term" value="F:flavin adenine dinucleotide binding"/>
    <property type="evidence" value="ECO:0007669"/>
    <property type="project" value="InterPro"/>
</dbReference>
<evidence type="ECO:0000256" key="6">
    <source>
        <dbReference type="ARBA" id="ARBA00023002"/>
    </source>
</evidence>
<dbReference type="PRINTS" id="PR00371">
    <property type="entry name" value="FPNCR"/>
</dbReference>
<accession>A0A497XPM8</accession>
<evidence type="ECO:0000256" key="4">
    <source>
        <dbReference type="ARBA" id="ARBA00022723"/>
    </source>
</evidence>
<dbReference type="Gene3D" id="3.40.50.80">
    <property type="entry name" value="Nucleotide-binding domain of ferredoxin-NADP reductase (FNR) module"/>
    <property type="match status" value="1"/>
</dbReference>
<dbReference type="Gene3D" id="2.40.30.10">
    <property type="entry name" value="Translation factors"/>
    <property type="match status" value="1"/>
</dbReference>
<dbReference type="InterPro" id="IPR050415">
    <property type="entry name" value="MRET"/>
</dbReference>
<dbReference type="GO" id="GO:0016491">
    <property type="term" value="F:oxidoreductase activity"/>
    <property type="evidence" value="ECO:0007669"/>
    <property type="project" value="UniProtKB-KW"/>
</dbReference>
<dbReference type="CDD" id="cd06217">
    <property type="entry name" value="FNR_iron_sulfur_binding_3"/>
    <property type="match status" value="1"/>
</dbReference>
<dbReference type="SUPFAM" id="SSF52343">
    <property type="entry name" value="Ferredoxin reductase-like, C-terminal NADP-linked domain"/>
    <property type="match status" value="1"/>
</dbReference>
<evidence type="ECO:0000259" key="9">
    <source>
        <dbReference type="PROSITE" id="PS51384"/>
    </source>
</evidence>
<dbReference type="PROSITE" id="PS51384">
    <property type="entry name" value="FAD_FR"/>
    <property type="match status" value="1"/>
</dbReference>
<comment type="cofactor">
    <cofactor evidence="1">
        <name>FAD</name>
        <dbReference type="ChEBI" id="CHEBI:57692"/>
    </cofactor>
</comment>
<reference evidence="10 11" key="1">
    <citation type="submission" date="2018-10" db="EMBL/GenBank/DDBJ databases">
        <title>Genomic Encyclopedia of Archaeal and Bacterial Type Strains, Phase II (KMG-II): from individual species to whole genera.</title>
        <authorList>
            <person name="Goeker M."/>
        </authorList>
    </citation>
    <scope>NUCLEOTIDE SEQUENCE [LARGE SCALE GENOMIC DNA]</scope>
    <source>
        <strain evidence="10 11">DSM 16510</strain>
    </source>
</reference>
<dbReference type="PIRSF" id="PIRSF006816">
    <property type="entry name" value="Cyc3_hyd_g"/>
    <property type="match status" value="1"/>
</dbReference>
<evidence type="ECO:0000256" key="3">
    <source>
        <dbReference type="ARBA" id="ARBA00022714"/>
    </source>
</evidence>
<comment type="caution">
    <text evidence="10">The sequence shown here is derived from an EMBL/GenBank/DDBJ whole genome shotgun (WGS) entry which is preliminary data.</text>
</comment>
<dbReference type="InterPro" id="IPR017927">
    <property type="entry name" value="FAD-bd_FR_type"/>
</dbReference>
<keyword evidence="4" id="KW-0479">Metal-binding</keyword>
<dbReference type="Proteomes" id="UP000267841">
    <property type="component" value="Unassembled WGS sequence"/>
</dbReference>